<reference evidence="13" key="1">
    <citation type="submission" date="2020-05" db="EMBL/GenBank/DDBJ databases">
        <title>WGS assembly of Panicum virgatum.</title>
        <authorList>
            <person name="Lovell J.T."/>
            <person name="Jenkins J."/>
            <person name="Shu S."/>
            <person name="Juenger T.E."/>
            <person name="Schmutz J."/>
        </authorList>
    </citation>
    <scope>NUCLEOTIDE SEQUENCE</scope>
    <source>
        <strain evidence="13">AP13</strain>
    </source>
</reference>
<dbReference type="InterPro" id="IPR013766">
    <property type="entry name" value="Thioredoxin_domain"/>
</dbReference>
<evidence type="ECO:0000256" key="5">
    <source>
        <dbReference type="ARBA" id="ARBA00022729"/>
    </source>
</evidence>
<dbReference type="FunFam" id="3.40.30.10:FF:000107">
    <property type="entry name" value="Protein disulfide-isomerase 5-2"/>
    <property type="match status" value="1"/>
</dbReference>
<keyword evidence="7" id="KW-1015">Disulfide bond</keyword>
<comment type="similarity">
    <text evidence="3">Belongs to the protein disulfide isomerase family.</text>
</comment>
<feature type="domain" description="Thioredoxin" evidence="12">
    <location>
        <begin position="24"/>
        <end position="143"/>
    </location>
</feature>
<dbReference type="PANTHER" id="PTHR18929:SF132">
    <property type="entry name" value="PROTEIN DISULFIDE-ISOMERASE A3"/>
    <property type="match status" value="1"/>
</dbReference>
<dbReference type="GO" id="GO:0034976">
    <property type="term" value="P:response to endoplasmic reticulum stress"/>
    <property type="evidence" value="ECO:0007669"/>
    <property type="project" value="TreeGrafter"/>
</dbReference>
<keyword evidence="9" id="KW-0676">Redox-active center</keyword>
<dbReference type="GO" id="GO:0006457">
    <property type="term" value="P:protein folding"/>
    <property type="evidence" value="ECO:0007669"/>
    <property type="project" value="TreeGrafter"/>
</dbReference>
<comment type="caution">
    <text evidence="13">The sequence shown here is derived from an EMBL/GenBank/DDBJ whole genome shotgun (WGS) entry which is preliminary data.</text>
</comment>
<dbReference type="Proteomes" id="UP000823388">
    <property type="component" value="Chromosome 5K"/>
</dbReference>
<evidence type="ECO:0000256" key="1">
    <source>
        <dbReference type="ARBA" id="ARBA00001182"/>
    </source>
</evidence>
<evidence type="ECO:0000256" key="10">
    <source>
        <dbReference type="ARBA" id="ARBA00060135"/>
    </source>
</evidence>
<dbReference type="CDD" id="cd02961">
    <property type="entry name" value="PDI_a_family"/>
    <property type="match status" value="1"/>
</dbReference>
<evidence type="ECO:0000313" key="13">
    <source>
        <dbReference type="EMBL" id="KAG2596941.1"/>
    </source>
</evidence>
<feature type="chain" id="PRO_5035943252" description="protein disulfide-isomerase" evidence="11">
    <location>
        <begin position="25"/>
        <end position="321"/>
    </location>
</feature>
<evidence type="ECO:0000256" key="11">
    <source>
        <dbReference type="SAM" id="SignalP"/>
    </source>
</evidence>
<comment type="catalytic activity">
    <reaction evidence="1">
        <text>Catalyzes the rearrangement of -S-S- bonds in proteins.</text>
        <dbReference type="EC" id="5.3.4.1"/>
    </reaction>
</comment>
<dbReference type="AlphaFoldDB" id="A0A8T0SEB0"/>
<evidence type="ECO:0000256" key="3">
    <source>
        <dbReference type="ARBA" id="ARBA00006347"/>
    </source>
</evidence>
<keyword evidence="6" id="KW-0256">Endoplasmic reticulum</keyword>
<keyword evidence="8" id="KW-0413">Isomerase</keyword>
<dbReference type="PANTHER" id="PTHR18929">
    <property type="entry name" value="PROTEIN DISULFIDE ISOMERASE"/>
    <property type="match status" value="1"/>
</dbReference>
<evidence type="ECO:0000256" key="8">
    <source>
        <dbReference type="ARBA" id="ARBA00023235"/>
    </source>
</evidence>
<evidence type="ECO:0000256" key="2">
    <source>
        <dbReference type="ARBA" id="ARBA00004319"/>
    </source>
</evidence>
<organism evidence="13 14">
    <name type="scientific">Panicum virgatum</name>
    <name type="common">Blackwell switchgrass</name>
    <dbReference type="NCBI Taxonomy" id="38727"/>
    <lineage>
        <taxon>Eukaryota</taxon>
        <taxon>Viridiplantae</taxon>
        <taxon>Streptophyta</taxon>
        <taxon>Embryophyta</taxon>
        <taxon>Tracheophyta</taxon>
        <taxon>Spermatophyta</taxon>
        <taxon>Magnoliopsida</taxon>
        <taxon>Liliopsida</taxon>
        <taxon>Poales</taxon>
        <taxon>Poaceae</taxon>
        <taxon>PACMAD clade</taxon>
        <taxon>Panicoideae</taxon>
        <taxon>Panicodae</taxon>
        <taxon>Paniceae</taxon>
        <taxon>Panicinae</taxon>
        <taxon>Panicum</taxon>
        <taxon>Panicum sect. Hiantes</taxon>
    </lineage>
</organism>
<dbReference type="SUPFAM" id="SSF52833">
    <property type="entry name" value="Thioredoxin-like"/>
    <property type="match status" value="2"/>
</dbReference>
<evidence type="ECO:0000256" key="4">
    <source>
        <dbReference type="ARBA" id="ARBA00012723"/>
    </source>
</evidence>
<sequence>MASSLLLPSACLALLLLPLPLSSSTRGRLSEEAVLTLDAGNFLEAVAAHQFIVVNFYAPWCYWSKKLAPEYEKAASILRSHDPPIVLAKIDASDRKNQDFTQKYGVVGYPTIKLLGNKGSTVQEYLGARDAESIVEYLKKQVGTASTEIKSGEYSPSSLADNNDGGKATAILFLRSGDDRFRDFKDQFLKALKQYSQKNIGFTMVDVSGPQVALQYFKLKESEVPLIFMEASTATYMKPNVEPDQILPWFKQYMDGTLEPYHKSAPVPEVSDQPVEKVAASNLNDVIFNSAKKVLLELRETMEWACQTLVATIVEIFTKHG</sequence>
<evidence type="ECO:0000256" key="7">
    <source>
        <dbReference type="ARBA" id="ARBA00023157"/>
    </source>
</evidence>
<keyword evidence="5 11" id="KW-0732">Signal</keyword>
<name>A0A8T0SEB0_PANVG</name>
<gene>
    <name evidence="13" type="ORF">PVAP13_5KG207700</name>
</gene>
<accession>A0A8T0SEB0</accession>
<feature type="signal peptide" evidence="11">
    <location>
        <begin position="1"/>
        <end position="24"/>
    </location>
</feature>
<dbReference type="PROSITE" id="PS51352">
    <property type="entry name" value="THIOREDOXIN_2"/>
    <property type="match status" value="1"/>
</dbReference>
<comment type="function">
    <text evidence="10">Acts as a protein-folding catalyst that interacts with nascent polypeptides to catalyze the formation, isomerization, and reduction or oxidation of disulfide bonds. May play a role in storage protein biogenesis.</text>
</comment>
<evidence type="ECO:0000256" key="6">
    <source>
        <dbReference type="ARBA" id="ARBA00022824"/>
    </source>
</evidence>
<proteinExistence type="inferred from homology"/>
<keyword evidence="14" id="KW-1185">Reference proteome</keyword>
<dbReference type="GO" id="GO:0005788">
    <property type="term" value="C:endoplasmic reticulum lumen"/>
    <property type="evidence" value="ECO:0007669"/>
    <property type="project" value="UniProtKB-SubCell"/>
</dbReference>
<protein>
    <recommendedName>
        <fullName evidence="4">protein disulfide-isomerase</fullName>
        <ecNumber evidence="4">5.3.4.1</ecNumber>
    </recommendedName>
</protein>
<evidence type="ECO:0000313" key="14">
    <source>
        <dbReference type="Proteomes" id="UP000823388"/>
    </source>
</evidence>
<dbReference type="Pfam" id="PF00085">
    <property type="entry name" value="Thioredoxin"/>
    <property type="match status" value="1"/>
</dbReference>
<comment type="subcellular location">
    <subcellularLocation>
        <location evidence="2">Endoplasmic reticulum lumen</location>
    </subcellularLocation>
</comment>
<dbReference type="GO" id="GO:0003756">
    <property type="term" value="F:protein disulfide isomerase activity"/>
    <property type="evidence" value="ECO:0007669"/>
    <property type="project" value="UniProtKB-EC"/>
</dbReference>
<dbReference type="Gene3D" id="3.40.30.10">
    <property type="entry name" value="Glutaredoxin"/>
    <property type="match status" value="2"/>
</dbReference>
<evidence type="ECO:0000259" key="12">
    <source>
        <dbReference type="PROSITE" id="PS51352"/>
    </source>
</evidence>
<evidence type="ECO:0000256" key="9">
    <source>
        <dbReference type="ARBA" id="ARBA00023284"/>
    </source>
</evidence>
<dbReference type="EMBL" id="CM029045">
    <property type="protein sequence ID" value="KAG2596941.1"/>
    <property type="molecule type" value="Genomic_DNA"/>
</dbReference>
<dbReference type="InterPro" id="IPR036249">
    <property type="entry name" value="Thioredoxin-like_sf"/>
</dbReference>
<dbReference type="EC" id="5.3.4.1" evidence="4"/>